<dbReference type="RefSeq" id="XP_022325214.1">
    <property type="nucleotide sequence ID" value="XM_022469506.1"/>
</dbReference>
<sequence>MKIAVPAIVCFFISLCFFEIIEATEKFYDCNVYTNEENIPTESTYCVNDILDNKFYCKSWECEALECPLDQQLPQKGDDCSICPDTCTNGGRLFNKGERIPCIDGSNKCTCISTGTVISTRRGTNKFWLCGAPVP</sequence>
<dbReference type="Proteomes" id="UP000694844">
    <property type="component" value="Chromosome 3"/>
</dbReference>
<evidence type="ECO:0000313" key="4">
    <source>
        <dbReference type="RefSeq" id="XP_022325215.1"/>
    </source>
</evidence>
<feature type="signal peptide" evidence="1">
    <location>
        <begin position="1"/>
        <end position="23"/>
    </location>
</feature>
<dbReference type="RefSeq" id="XP_022325215.1">
    <property type="nucleotide sequence ID" value="XM_022469507.1"/>
</dbReference>
<evidence type="ECO:0000313" key="2">
    <source>
        <dbReference type="Proteomes" id="UP000694844"/>
    </source>
</evidence>
<dbReference type="AlphaFoldDB" id="A0A8B8DCF3"/>
<keyword evidence="1" id="KW-0732">Signal</keyword>
<proteinExistence type="predicted"/>
<dbReference type="KEGG" id="cvn:111125566"/>
<organism evidence="2 3">
    <name type="scientific">Crassostrea virginica</name>
    <name type="common">Eastern oyster</name>
    <dbReference type="NCBI Taxonomy" id="6565"/>
    <lineage>
        <taxon>Eukaryota</taxon>
        <taxon>Metazoa</taxon>
        <taxon>Spiralia</taxon>
        <taxon>Lophotrochozoa</taxon>
        <taxon>Mollusca</taxon>
        <taxon>Bivalvia</taxon>
        <taxon>Autobranchia</taxon>
        <taxon>Pteriomorphia</taxon>
        <taxon>Ostreida</taxon>
        <taxon>Ostreoidea</taxon>
        <taxon>Ostreidae</taxon>
        <taxon>Crassostrea</taxon>
    </lineage>
</organism>
<gene>
    <name evidence="3" type="primary">LOC111125565</name>
    <name evidence="4" type="synonym">LOC111125566</name>
</gene>
<dbReference type="KEGG" id="cvn:111125565"/>
<reference evidence="3 4" key="1">
    <citation type="submission" date="2025-04" db="UniProtKB">
        <authorList>
            <consortium name="RefSeq"/>
        </authorList>
    </citation>
    <scope>IDENTIFICATION</scope>
    <source>
        <tissue evidence="3 4">Whole sample</tissue>
    </source>
</reference>
<protein>
    <submittedName>
        <fullName evidence="3">Uncharacterized protein LOC111125565</fullName>
    </submittedName>
    <submittedName>
        <fullName evidence="4">Uncharacterized protein LOC111125566</fullName>
    </submittedName>
</protein>
<name>A0A8B8DCF3_CRAVI</name>
<accession>A0A8B8DCF3</accession>
<dbReference type="GeneID" id="111125565"/>
<dbReference type="OrthoDB" id="6122813at2759"/>
<evidence type="ECO:0000256" key="1">
    <source>
        <dbReference type="SAM" id="SignalP"/>
    </source>
</evidence>
<evidence type="ECO:0000313" key="3">
    <source>
        <dbReference type="RefSeq" id="XP_022325214.1"/>
    </source>
</evidence>
<keyword evidence="2" id="KW-1185">Reference proteome</keyword>
<feature type="chain" id="PRO_5044666255" evidence="1">
    <location>
        <begin position="24"/>
        <end position="135"/>
    </location>
</feature>